<evidence type="ECO:0000313" key="1">
    <source>
        <dbReference type="EMBL" id="KAK7360417.1"/>
    </source>
</evidence>
<keyword evidence="2" id="KW-1185">Reference proteome</keyword>
<evidence type="ECO:0000313" key="2">
    <source>
        <dbReference type="Proteomes" id="UP001367508"/>
    </source>
</evidence>
<proteinExistence type="predicted"/>
<accession>A0AAN9MTM9</accession>
<dbReference type="AlphaFoldDB" id="A0AAN9MTM9"/>
<protein>
    <submittedName>
        <fullName evidence="1">Uncharacterized protein</fullName>
    </submittedName>
</protein>
<name>A0AAN9MTM9_CANGL</name>
<sequence>MAARTTSHLASPFHSLLVSSSSPFLVETPQVIAFTHPKSNSDRTHLIISSATISLSPTVAPSFSSSHRLSNPNALLGWREKGRKEKRGMERFSTPFVCA</sequence>
<reference evidence="1 2" key="1">
    <citation type="submission" date="2024-01" db="EMBL/GenBank/DDBJ databases">
        <title>The genomes of 5 underutilized Papilionoideae crops provide insights into root nodulation and disease resistanc.</title>
        <authorList>
            <person name="Jiang F."/>
        </authorList>
    </citation>
    <scope>NUCLEOTIDE SEQUENCE [LARGE SCALE GENOMIC DNA]</scope>
    <source>
        <strain evidence="1">LVBAO_FW01</strain>
        <tissue evidence="1">Leaves</tissue>
    </source>
</reference>
<comment type="caution">
    <text evidence="1">The sequence shown here is derived from an EMBL/GenBank/DDBJ whole genome shotgun (WGS) entry which is preliminary data.</text>
</comment>
<dbReference type="Proteomes" id="UP001367508">
    <property type="component" value="Unassembled WGS sequence"/>
</dbReference>
<gene>
    <name evidence="1" type="ORF">VNO77_02410</name>
</gene>
<dbReference type="EMBL" id="JAYMYQ010000001">
    <property type="protein sequence ID" value="KAK7360417.1"/>
    <property type="molecule type" value="Genomic_DNA"/>
</dbReference>
<organism evidence="1 2">
    <name type="scientific">Canavalia gladiata</name>
    <name type="common">Sword bean</name>
    <name type="synonym">Dolichos gladiatus</name>
    <dbReference type="NCBI Taxonomy" id="3824"/>
    <lineage>
        <taxon>Eukaryota</taxon>
        <taxon>Viridiplantae</taxon>
        <taxon>Streptophyta</taxon>
        <taxon>Embryophyta</taxon>
        <taxon>Tracheophyta</taxon>
        <taxon>Spermatophyta</taxon>
        <taxon>Magnoliopsida</taxon>
        <taxon>eudicotyledons</taxon>
        <taxon>Gunneridae</taxon>
        <taxon>Pentapetalae</taxon>
        <taxon>rosids</taxon>
        <taxon>fabids</taxon>
        <taxon>Fabales</taxon>
        <taxon>Fabaceae</taxon>
        <taxon>Papilionoideae</taxon>
        <taxon>50 kb inversion clade</taxon>
        <taxon>NPAAA clade</taxon>
        <taxon>indigoferoid/millettioid clade</taxon>
        <taxon>Phaseoleae</taxon>
        <taxon>Canavalia</taxon>
    </lineage>
</organism>